<comment type="caution">
    <text evidence="2">The sequence shown here is derived from an EMBL/GenBank/DDBJ whole genome shotgun (WGS) entry which is preliminary data.</text>
</comment>
<evidence type="ECO:0000313" key="2">
    <source>
        <dbReference type="EMBL" id="EEF14507.1"/>
    </source>
</evidence>
<sequence length="71" mass="8000">MRLRLLLAYAFLQGFKSGCIYTFRILSHRRLPRDANSRTGVFAFAASYIGAVCALNLIFVADLIFGLKKQN</sequence>
<proteinExistence type="predicted"/>
<keyword evidence="1" id="KW-1133">Transmembrane helix</keyword>
<keyword evidence="1" id="KW-0812">Transmembrane</keyword>
<name>B9D0F2_CAMRE</name>
<evidence type="ECO:0000256" key="1">
    <source>
        <dbReference type="SAM" id="Phobius"/>
    </source>
</evidence>
<dbReference type="AlphaFoldDB" id="B9D0F2"/>
<keyword evidence="3" id="KW-1185">Reference proteome</keyword>
<dbReference type="STRING" id="553218.CAMRE0001_1156"/>
<protein>
    <submittedName>
        <fullName evidence="2">Uncharacterized protein</fullName>
    </submittedName>
</protein>
<evidence type="ECO:0000313" key="3">
    <source>
        <dbReference type="Proteomes" id="UP000003082"/>
    </source>
</evidence>
<organism evidence="2 3">
    <name type="scientific">Campylobacter rectus RM3267</name>
    <dbReference type="NCBI Taxonomy" id="553218"/>
    <lineage>
        <taxon>Bacteria</taxon>
        <taxon>Pseudomonadati</taxon>
        <taxon>Campylobacterota</taxon>
        <taxon>Epsilonproteobacteria</taxon>
        <taxon>Campylobacterales</taxon>
        <taxon>Campylobacteraceae</taxon>
        <taxon>Campylobacter</taxon>
    </lineage>
</organism>
<gene>
    <name evidence="2" type="ORF">CAMRE0001_1156</name>
</gene>
<accession>B9D0F2</accession>
<dbReference type="EMBL" id="ACFU01000006">
    <property type="protein sequence ID" value="EEF14507.1"/>
    <property type="molecule type" value="Genomic_DNA"/>
</dbReference>
<keyword evidence="1" id="KW-0472">Membrane</keyword>
<reference evidence="2 3" key="1">
    <citation type="submission" date="2008-08" db="EMBL/GenBank/DDBJ databases">
        <authorList>
            <person name="Madupu R."/>
            <person name="Durkin A.S."/>
            <person name="Torralba M."/>
            <person name="Methe B."/>
            <person name="Sutton G.G."/>
            <person name="Strausberg R.L."/>
            <person name="Nelson K.E."/>
        </authorList>
    </citation>
    <scope>NUCLEOTIDE SEQUENCE [LARGE SCALE GENOMIC DNA]</scope>
    <source>
        <strain evidence="2 3">RM3267</strain>
    </source>
</reference>
<feature type="transmembrane region" description="Helical" evidence="1">
    <location>
        <begin position="41"/>
        <end position="65"/>
    </location>
</feature>
<dbReference type="Proteomes" id="UP000003082">
    <property type="component" value="Unassembled WGS sequence"/>
</dbReference>